<evidence type="ECO:0000313" key="5">
    <source>
        <dbReference type="Proteomes" id="UP000006265"/>
    </source>
</evidence>
<dbReference type="STRING" id="1122247.GCA_000379865_00827"/>
<name>K5B7D5_MYCHD</name>
<feature type="signal peptide" evidence="2">
    <location>
        <begin position="1"/>
        <end position="30"/>
    </location>
</feature>
<dbReference type="eggNOG" id="COG4991">
    <property type="taxonomic scope" value="Bacteria"/>
</dbReference>
<protein>
    <recommendedName>
        <fullName evidence="3">ARB-07466-like C-terminal domain-containing protein</fullName>
    </recommendedName>
</protein>
<comment type="caution">
    <text evidence="4">The sequence shown here is derived from an EMBL/GenBank/DDBJ whole genome shotgun (WGS) entry which is preliminary data.</text>
</comment>
<feature type="coiled-coil region" evidence="1">
    <location>
        <begin position="33"/>
        <end position="76"/>
    </location>
</feature>
<proteinExistence type="predicted"/>
<evidence type="ECO:0000256" key="2">
    <source>
        <dbReference type="SAM" id="SignalP"/>
    </source>
</evidence>
<keyword evidence="2" id="KW-0732">Signal</keyword>
<feature type="coiled-coil region" evidence="1">
    <location>
        <begin position="156"/>
        <end position="183"/>
    </location>
</feature>
<feature type="domain" description="ARB-07466-like C-terminal" evidence="3">
    <location>
        <begin position="256"/>
        <end position="347"/>
    </location>
</feature>
<feature type="chain" id="PRO_5003884146" description="ARB-07466-like C-terminal domain-containing protein" evidence="2">
    <location>
        <begin position="31"/>
        <end position="363"/>
    </location>
</feature>
<dbReference type="InterPro" id="IPR058593">
    <property type="entry name" value="ARB_07466-like_C"/>
</dbReference>
<keyword evidence="5" id="KW-1185">Reference proteome</keyword>
<organism evidence="4 5">
    <name type="scientific">Mycolicibacterium hassiacum (strain DSM 44199 / CIP 105218 / JCM 12690 / 3849)</name>
    <name type="common">Mycobacterium hassiacum</name>
    <dbReference type="NCBI Taxonomy" id="1122247"/>
    <lineage>
        <taxon>Bacteria</taxon>
        <taxon>Bacillati</taxon>
        <taxon>Actinomycetota</taxon>
        <taxon>Actinomycetes</taxon>
        <taxon>Mycobacteriales</taxon>
        <taxon>Mycobacteriaceae</taxon>
        <taxon>Mycolicibacterium</taxon>
    </lineage>
</organism>
<evidence type="ECO:0000259" key="3">
    <source>
        <dbReference type="Pfam" id="PF26571"/>
    </source>
</evidence>
<dbReference type="EMBL" id="AMRA01000114">
    <property type="protein sequence ID" value="EKF21758.1"/>
    <property type="molecule type" value="Genomic_DNA"/>
</dbReference>
<dbReference type="Proteomes" id="UP000006265">
    <property type="component" value="Unassembled WGS sequence"/>
</dbReference>
<keyword evidence="1" id="KW-0175">Coiled coil</keyword>
<reference evidence="4 5" key="1">
    <citation type="journal article" date="2012" name="J. Bacteriol.">
        <title>Genome sequence of Mycobacterium hassiacum DSM 44199, a rare source of heat-stable mycobacterial proteins.</title>
        <authorList>
            <person name="Tiago I."/>
            <person name="Maranha A."/>
            <person name="Mendes V."/>
            <person name="Alarico S."/>
            <person name="Moynihan P.J."/>
            <person name="Clarke A.J."/>
            <person name="Macedo-Ribeiro S."/>
            <person name="Pereira P.J."/>
            <person name="Empadinhas N."/>
        </authorList>
    </citation>
    <scope>NUCLEOTIDE SEQUENCE [LARGE SCALE GENOMIC DNA]</scope>
    <source>
        <strain evidence="5">DSM 44199 / CIP 105218 / JCM 12690 / 3849</strain>
    </source>
</reference>
<dbReference type="PATRIC" id="fig|1122247.3.peg.4070"/>
<dbReference type="RefSeq" id="WP_005631297.1">
    <property type="nucleotide sequence ID" value="NZ_AMRA01000114.1"/>
</dbReference>
<evidence type="ECO:0000313" key="4">
    <source>
        <dbReference type="EMBL" id="EKF21758.1"/>
    </source>
</evidence>
<dbReference type="Pfam" id="PF26571">
    <property type="entry name" value="VldE"/>
    <property type="match status" value="1"/>
</dbReference>
<sequence>MTRLRQTVRRTALWVVACLVLAVPVGGASADPSEDAVARLNELSKQALEAREAVTAAQTELNARRAEQAAAEERHRADLAALEAANAELEPLRAGANRIAAMMYMSGPSGQLATVLTATSPQQLIDRLALQHTVTRQVGERLAALRSARERAAAAVQASEKSAAEARAAAEQAAKKEAELKARWTELLRQISAAEAQFAALTPQQQEAVVNAAAPAPAPEAPAEPLPAPEQAPPVLAAARADIFNLEALPVSKAKEAGLQPNTVLVARAISAMFPQISEIGGVRPDSLPWHPSGLAIDVMIPNPYSPEGIALGNEIMNFVLSNAAQFGVQDVIWRGTYYTPSGPAGSGYGHFDHVHVTTYPRR</sequence>
<gene>
    <name evidence="4" type="ORF">C731_4242</name>
</gene>
<evidence type="ECO:0000256" key="1">
    <source>
        <dbReference type="SAM" id="Coils"/>
    </source>
</evidence>
<accession>K5B7D5</accession>
<dbReference type="AlphaFoldDB" id="K5B7D5"/>
<dbReference type="OrthoDB" id="2989771at2"/>
<dbReference type="eggNOG" id="COG3064">
    <property type="taxonomic scope" value="Bacteria"/>
</dbReference>